<reference evidence="4" key="1">
    <citation type="submission" date="2017-09" db="EMBL/GenBank/DDBJ databases">
        <title>Depth-based differentiation of microbial function through sediment-hosted aquifers and enrichment of novel symbionts in the deep terrestrial subsurface.</title>
        <authorList>
            <person name="Probst A.J."/>
            <person name="Ladd B."/>
            <person name="Jarett J.K."/>
            <person name="Geller-Mcgrath D.E."/>
            <person name="Sieber C.M.K."/>
            <person name="Emerson J.B."/>
            <person name="Anantharaman K."/>
            <person name="Thomas B.C."/>
            <person name="Malmstrom R."/>
            <person name="Stieglmeier M."/>
            <person name="Klingl A."/>
            <person name="Woyke T."/>
            <person name="Ryan C.M."/>
            <person name="Banfield J.F."/>
        </authorList>
    </citation>
    <scope>NUCLEOTIDE SEQUENCE [LARGE SCALE GENOMIC DNA]</scope>
</reference>
<feature type="signal peptide" evidence="2">
    <location>
        <begin position="1"/>
        <end position="20"/>
    </location>
</feature>
<accession>A0A2M6WDJ5</accession>
<gene>
    <name evidence="3" type="ORF">COU17_03415</name>
</gene>
<dbReference type="Proteomes" id="UP000228809">
    <property type="component" value="Unassembled WGS sequence"/>
</dbReference>
<evidence type="ECO:0000256" key="2">
    <source>
        <dbReference type="SAM" id="SignalP"/>
    </source>
</evidence>
<feature type="transmembrane region" description="Helical" evidence="1">
    <location>
        <begin position="30"/>
        <end position="52"/>
    </location>
</feature>
<dbReference type="AlphaFoldDB" id="A0A2M6WDJ5"/>
<keyword evidence="1" id="KW-1133">Transmembrane helix</keyword>
<dbReference type="Pfam" id="PF18895">
    <property type="entry name" value="T4SS_pilin"/>
    <property type="match status" value="1"/>
</dbReference>
<feature type="transmembrane region" description="Helical" evidence="1">
    <location>
        <begin position="73"/>
        <end position="91"/>
    </location>
</feature>
<name>A0A2M6WDJ5_9BACT</name>
<protein>
    <submittedName>
        <fullName evidence="3">Uncharacterized protein</fullName>
    </submittedName>
</protein>
<dbReference type="InterPro" id="IPR043993">
    <property type="entry name" value="T4SS_pilin"/>
</dbReference>
<evidence type="ECO:0000313" key="3">
    <source>
        <dbReference type="EMBL" id="PIT90869.1"/>
    </source>
</evidence>
<proteinExistence type="predicted"/>
<evidence type="ECO:0000256" key="1">
    <source>
        <dbReference type="SAM" id="Phobius"/>
    </source>
</evidence>
<sequence length="114" mass="12271">MKRITLAVAALLALPSFAFAATGLQGVLQTVGTLISSAIPIVLALAVLAFFWGLMKYIFSAGDADKQEEGRNIMIWGIIALFVMVSVWGLVRLLQDTFNISKDSTIDAPTVNIK</sequence>
<comment type="caution">
    <text evidence="3">The sequence shown here is derived from an EMBL/GenBank/DDBJ whole genome shotgun (WGS) entry which is preliminary data.</text>
</comment>
<organism evidence="3 4">
    <name type="scientific">Candidatus Kaiserbacteria bacterium CG10_big_fil_rev_8_21_14_0_10_49_17</name>
    <dbReference type="NCBI Taxonomy" id="1974609"/>
    <lineage>
        <taxon>Bacteria</taxon>
        <taxon>Candidatus Kaiseribacteriota</taxon>
    </lineage>
</organism>
<keyword evidence="2" id="KW-0732">Signal</keyword>
<keyword evidence="1" id="KW-0472">Membrane</keyword>
<keyword evidence="1" id="KW-0812">Transmembrane</keyword>
<evidence type="ECO:0000313" key="4">
    <source>
        <dbReference type="Proteomes" id="UP000228809"/>
    </source>
</evidence>
<feature type="chain" id="PRO_5014831280" evidence="2">
    <location>
        <begin position="21"/>
        <end position="114"/>
    </location>
</feature>
<dbReference type="EMBL" id="PFBJ01000019">
    <property type="protein sequence ID" value="PIT90869.1"/>
    <property type="molecule type" value="Genomic_DNA"/>
</dbReference>